<evidence type="ECO:0000259" key="7">
    <source>
        <dbReference type="Pfam" id="PF04138"/>
    </source>
</evidence>
<feature type="domain" description="GtrA/DPMS transmembrane" evidence="7">
    <location>
        <begin position="15"/>
        <end position="129"/>
    </location>
</feature>
<gene>
    <name evidence="8" type="ORF">P9850_18315</name>
</gene>
<dbReference type="AlphaFoldDB" id="A0ABD5IZH0"/>
<dbReference type="PANTHER" id="PTHR38459">
    <property type="entry name" value="PROPHAGE BACTOPRENOL-LINKED GLUCOSE TRANSLOCASE HOMOLOG"/>
    <property type="match status" value="1"/>
</dbReference>
<evidence type="ECO:0000256" key="4">
    <source>
        <dbReference type="ARBA" id="ARBA00022989"/>
    </source>
</evidence>
<name>A0ABD5IZH0_9BACL</name>
<evidence type="ECO:0000256" key="3">
    <source>
        <dbReference type="ARBA" id="ARBA00022692"/>
    </source>
</evidence>
<proteinExistence type="inferred from homology"/>
<dbReference type="Proteomes" id="UP001339962">
    <property type="component" value="Unassembled WGS sequence"/>
</dbReference>
<comment type="caution">
    <text evidence="8">The sequence shown here is derived from an EMBL/GenBank/DDBJ whole genome shotgun (WGS) entry which is preliminary data.</text>
</comment>
<sequence>MQMQAIKEQTKTVLRFCIVGAGNTFIDFGVFFLLATAGAPYLLAQAVSYMAGMANSYIWNRIWTFQVKKKVNRQEMLRFITINAAAAGAAFFLLYLLKETGHVPLFLGKIMATLGGMAITFIGSRLWVFQNPMDQKEA</sequence>
<accession>A0ABD5IZH0</accession>
<feature type="transmembrane region" description="Helical" evidence="6">
    <location>
        <begin position="103"/>
        <end position="128"/>
    </location>
</feature>
<comment type="subcellular location">
    <subcellularLocation>
        <location evidence="1">Membrane</location>
        <topology evidence="1">Multi-pass membrane protein</topology>
    </subcellularLocation>
</comment>
<comment type="similarity">
    <text evidence="2">Belongs to the GtrA family.</text>
</comment>
<protein>
    <submittedName>
        <fullName evidence="8">GtrA family protein</fullName>
    </submittedName>
</protein>
<evidence type="ECO:0000313" key="9">
    <source>
        <dbReference type="Proteomes" id="UP001339962"/>
    </source>
</evidence>
<evidence type="ECO:0000256" key="5">
    <source>
        <dbReference type="ARBA" id="ARBA00023136"/>
    </source>
</evidence>
<keyword evidence="4 6" id="KW-1133">Transmembrane helix</keyword>
<keyword evidence="5 6" id="KW-0472">Membrane</keyword>
<dbReference type="GO" id="GO:0016020">
    <property type="term" value="C:membrane"/>
    <property type="evidence" value="ECO:0007669"/>
    <property type="project" value="UniProtKB-SubCell"/>
</dbReference>
<dbReference type="InterPro" id="IPR051401">
    <property type="entry name" value="GtrA_CellWall_Glycosyl"/>
</dbReference>
<keyword evidence="3 6" id="KW-0812">Transmembrane</keyword>
<dbReference type="EMBL" id="JARTLI010000059">
    <property type="protein sequence ID" value="MED5053729.1"/>
    <property type="molecule type" value="Genomic_DNA"/>
</dbReference>
<evidence type="ECO:0000256" key="1">
    <source>
        <dbReference type="ARBA" id="ARBA00004141"/>
    </source>
</evidence>
<feature type="transmembrane region" description="Helical" evidence="6">
    <location>
        <begin position="41"/>
        <end position="59"/>
    </location>
</feature>
<dbReference type="Pfam" id="PF04138">
    <property type="entry name" value="GtrA_DPMS_TM"/>
    <property type="match status" value="1"/>
</dbReference>
<feature type="transmembrane region" description="Helical" evidence="6">
    <location>
        <begin position="12"/>
        <end position="35"/>
    </location>
</feature>
<feature type="transmembrane region" description="Helical" evidence="6">
    <location>
        <begin position="79"/>
        <end position="97"/>
    </location>
</feature>
<dbReference type="RefSeq" id="WP_328219489.1">
    <property type="nucleotide sequence ID" value="NZ_JARTLI010000059.1"/>
</dbReference>
<evidence type="ECO:0000256" key="6">
    <source>
        <dbReference type="SAM" id="Phobius"/>
    </source>
</evidence>
<reference evidence="8 9" key="1">
    <citation type="submission" date="2023-03" db="EMBL/GenBank/DDBJ databases">
        <title>Bacillus Genome Sequencing.</title>
        <authorList>
            <person name="Dunlap C."/>
        </authorList>
    </citation>
    <scope>NUCLEOTIDE SEQUENCE [LARGE SCALE GENOMIC DNA]</scope>
    <source>
        <strain evidence="8 9">NRS-38</strain>
    </source>
</reference>
<dbReference type="InterPro" id="IPR007267">
    <property type="entry name" value="GtrA_DPMS_TM"/>
</dbReference>
<evidence type="ECO:0000313" key="8">
    <source>
        <dbReference type="EMBL" id="MED5053729.1"/>
    </source>
</evidence>
<dbReference type="PANTHER" id="PTHR38459:SF1">
    <property type="entry name" value="PROPHAGE BACTOPRENOL-LINKED GLUCOSE TRANSLOCASE HOMOLOG"/>
    <property type="match status" value="1"/>
</dbReference>
<organism evidence="8 9">
    <name type="scientific">Anoxybacteroides rupiense</name>
    <dbReference type="NCBI Taxonomy" id="311460"/>
    <lineage>
        <taxon>Bacteria</taxon>
        <taxon>Bacillati</taxon>
        <taxon>Bacillota</taxon>
        <taxon>Bacilli</taxon>
        <taxon>Bacillales</taxon>
        <taxon>Anoxybacillaceae</taxon>
        <taxon>Anoxybacteroides</taxon>
    </lineage>
</organism>
<evidence type="ECO:0000256" key="2">
    <source>
        <dbReference type="ARBA" id="ARBA00009399"/>
    </source>
</evidence>